<dbReference type="Pfam" id="PF00561">
    <property type="entry name" value="Abhydrolase_1"/>
    <property type="match status" value="1"/>
</dbReference>
<dbReference type="PANTHER" id="PTHR10272:SF0">
    <property type="entry name" value="PLATELET-ACTIVATING FACTOR ACETYLHYDROLASE"/>
    <property type="match status" value="1"/>
</dbReference>
<evidence type="ECO:0000313" key="6">
    <source>
        <dbReference type="EMBL" id="MFF5917806.1"/>
    </source>
</evidence>
<keyword evidence="2" id="KW-0442">Lipid degradation</keyword>
<dbReference type="Gene3D" id="3.40.50.1820">
    <property type="entry name" value="alpha/beta hydrolase"/>
    <property type="match status" value="1"/>
</dbReference>
<name>A0ABW6XK05_9ACTN</name>
<dbReference type="SUPFAM" id="SSF53474">
    <property type="entry name" value="alpha/beta-Hydrolases"/>
    <property type="match status" value="1"/>
</dbReference>
<reference evidence="6 7" key="1">
    <citation type="submission" date="2024-10" db="EMBL/GenBank/DDBJ databases">
        <title>The Natural Products Discovery Center: Release of the First 8490 Sequenced Strains for Exploring Actinobacteria Biosynthetic Diversity.</title>
        <authorList>
            <person name="Kalkreuter E."/>
            <person name="Kautsar S.A."/>
            <person name="Yang D."/>
            <person name="Bader C.D."/>
            <person name="Teijaro C.N."/>
            <person name="Fluegel L."/>
            <person name="Davis C.M."/>
            <person name="Simpson J.R."/>
            <person name="Lauterbach L."/>
            <person name="Steele A.D."/>
            <person name="Gui C."/>
            <person name="Meng S."/>
            <person name="Li G."/>
            <person name="Viehrig K."/>
            <person name="Ye F."/>
            <person name="Su P."/>
            <person name="Kiefer A.F."/>
            <person name="Nichols A."/>
            <person name="Cepeda A.J."/>
            <person name="Yan W."/>
            <person name="Fan B."/>
            <person name="Jiang Y."/>
            <person name="Adhikari A."/>
            <person name="Zheng C.-J."/>
            <person name="Schuster L."/>
            <person name="Cowan T.M."/>
            <person name="Smanski M.J."/>
            <person name="Chevrette M.G."/>
            <person name="De Carvalho L.P.S."/>
            <person name="Shen B."/>
        </authorList>
    </citation>
    <scope>NUCLEOTIDE SEQUENCE [LARGE SCALE GENOMIC DNA]</scope>
    <source>
        <strain evidence="6 7">NPDC012605</strain>
    </source>
</reference>
<gene>
    <name evidence="6" type="ORF">ACFY8C_05620</name>
</gene>
<feature type="compositionally biased region" description="Gly residues" evidence="4">
    <location>
        <begin position="389"/>
        <end position="401"/>
    </location>
</feature>
<dbReference type="InterPro" id="IPR006311">
    <property type="entry name" value="TAT_signal"/>
</dbReference>
<keyword evidence="3" id="KW-0443">Lipid metabolism</keyword>
<organism evidence="6 7">
    <name type="scientific">Streptomyces flavochromogenes</name>
    <dbReference type="NCBI Taxonomy" id="68199"/>
    <lineage>
        <taxon>Bacteria</taxon>
        <taxon>Bacillati</taxon>
        <taxon>Actinomycetota</taxon>
        <taxon>Actinomycetes</taxon>
        <taxon>Kitasatosporales</taxon>
        <taxon>Streptomycetaceae</taxon>
        <taxon>Streptomyces</taxon>
    </lineage>
</organism>
<dbReference type="Proteomes" id="UP001602370">
    <property type="component" value="Unassembled WGS sequence"/>
</dbReference>
<feature type="compositionally biased region" description="Low complexity" evidence="4">
    <location>
        <begin position="402"/>
        <end position="426"/>
    </location>
</feature>
<dbReference type="RefSeq" id="WP_388305244.1">
    <property type="nucleotide sequence ID" value="NZ_JBIBDZ010000001.1"/>
</dbReference>
<dbReference type="EMBL" id="JBIBDZ010000001">
    <property type="protein sequence ID" value="MFF5917806.1"/>
    <property type="molecule type" value="Genomic_DNA"/>
</dbReference>
<evidence type="ECO:0000313" key="7">
    <source>
        <dbReference type="Proteomes" id="UP001602370"/>
    </source>
</evidence>
<proteinExistence type="predicted"/>
<dbReference type="PROSITE" id="PS51318">
    <property type="entry name" value="TAT"/>
    <property type="match status" value="1"/>
</dbReference>
<dbReference type="PANTHER" id="PTHR10272">
    <property type="entry name" value="PLATELET-ACTIVATING FACTOR ACETYLHYDROLASE"/>
    <property type="match status" value="1"/>
</dbReference>
<sequence length="426" mass="44236">MTPDHVLGGHTPARRTVAKGALASAAALLLGTGTGSSAGAASAAPARPLVLRLPAPTGPHAVGATVRYLVDASRNDPWVPAIGVRELMVTVFRPAVSGRGLPRLPQLTPDAADVFAFLAHLVRPALPETGVDWAATLTHARAGAPPRSGRRPVLVYSPGGGDSRALGSSLAIDLASHGWTVVTVDHPGDASEVEFPDERPERDRIRTTVLRPDLDAGTFRTMIDTRVADLRFVLDALGLDRVGLYGHSAGGTAVAQALHEDPRVAAAVNLEGYLDQMDGALLPVAREGTDRPLLLAGTDGFRDARLDRSWSALLAHGGPVARRQLADSHHWVFTDYAALVPRLRAAGLTTAAGRAEMVGTVDPRVSVPAVRKLVRSFFARHLPVPESGHGSGHRGGSGAGSVPGPVAGPGRAPGSAPPARWGPSPQ</sequence>
<keyword evidence="1 6" id="KW-0378">Hydrolase</keyword>
<dbReference type="InterPro" id="IPR000073">
    <property type="entry name" value="AB_hydrolase_1"/>
</dbReference>
<comment type="caution">
    <text evidence="6">The sequence shown here is derived from an EMBL/GenBank/DDBJ whole genome shotgun (WGS) entry which is preliminary data.</text>
</comment>
<evidence type="ECO:0000256" key="2">
    <source>
        <dbReference type="ARBA" id="ARBA00022963"/>
    </source>
</evidence>
<accession>A0ABW6XK05</accession>
<evidence type="ECO:0000256" key="4">
    <source>
        <dbReference type="SAM" id="MobiDB-lite"/>
    </source>
</evidence>
<feature type="domain" description="AB hydrolase-1" evidence="5">
    <location>
        <begin position="152"/>
        <end position="289"/>
    </location>
</feature>
<protein>
    <submittedName>
        <fullName evidence="6">Alpha/beta fold hydrolase</fullName>
    </submittedName>
</protein>
<dbReference type="InterPro" id="IPR029058">
    <property type="entry name" value="AB_hydrolase_fold"/>
</dbReference>
<evidence type="ECO:0000259" key="5">
    <source>
        <dbReference type="Pfam" id="PF00561"/>
    </source>
</evidence>
<evidence type="ECO:0000256" key="3">
    <source>
        <dbReference type="ARBA" id="ARBA00023098"/>
    </source>
</evidence>
<keyword evidence="7" id="KW-1185">Reference proteome</keyword>
<evidence type="ECO:0000256" key="1">
    <source>
        <dbReference type="ARBA" id="ARBA00022801"/>
    </source>
</evidence>
<feature type="region of interest" description="Disordered" evidence="4">
    <location>
        <begin position="384"/>
        <end position="426"/>
    </location>
</feature>
<dbReference type="GO" id="GO:0016787">
    <property type="term" value="F:hydrolase activity"/>
    <property type="evidence" value="ECO:0007669"/>
    <property type="project" value="UniProtKB-KW"/>
</dbReference>